<organism evidence="2 3">
    <name type="scientific">Entotheonella factor</name>
    <dbReference type="NCBI Taxonomy" id="1429438"/>
    <lineage>
        <taxon>Bacteria</taxon>
        <taxon>Pseudomonadati</taxon>
        <taxon>Nitrospinota/Tectimicrobiota group</taxon>
        <taxon>Candidatus Tectimicrobiota</taxon>
        <taxon>Candidatus Entotheonellia</taxon>
        <taxon>Candidatus Entotheonellales</taxon>
        <taxon>Candidatus Entotheonellaceae</taxon>
        <taxon>Candidatus Entotheonella</taxon>
    </lineage>
</organism>
<keyword evidence="1" id="KW-0472">Membrane</keyword>
<feature type="transmembrane region" description="Helical" evidence="1">
    <location>
        <begin position="142"/>
        <end position="167"/>
    </location>
</feature>
<evidence type="ECO:0000256" key="1">
    <source>
        <dbReference type="SAM" id="Phobius"/>
    </source>
</evidence>
<keyword evidence="3" id="KW-1185">Reference proteome</keyword>
<gene>
    <name evidence="2" type="ORF">ETSY1_06905</name>
</gene>
<evidence type="ECO:0000313" key="3">
    <source>
        <dbReference type="Proteomes" id="UP000019141"/>
    </source>
</evidence>
<protein>
    <submittedName>
        <fullName evidence="2">Uncharacterized protein</fullName>
    </submittedName>
</protein>
<name>W4LUL1_ENTF1</name>
<keyword evidence="1" id="KW-0812">Transmembrane</keyword>
<reference evidence="2 3" key="1">
    <citation type="journal article" date="2014" name="Nature">
        <title>An environmental bacterial taxon with a large and distinct metabolic repertoire.</title>
        <authorList>
            <person name="Wilson M.C."/>
            <person name="Mori T."/>
            <person name="Ruckert C."/>
            <person name="Uria A.R."/>
            <person name="Helf M.J."/>
            <person name="Takada K."/>
            <person name="Gernert C."/>
            <person name="Steffens U.A."/>
            <person name="Heycke N."/>
            <person name="Schmitt S."/>
            <person name="Rinke C."/>
            <person name="Helfrich E.J."/>
            <person name="Brachmann A.O."/>
            <person name="Gurgui C."/>
            <person name="Wakimoto T."/>
            <person name="Kracht M."/>
            <person name="Crusemann M."/>
            <person name="Hentschel U."/>
            <person name="Abe I."/>
            <person name="Matsunaga S."/>
            <person name="Kalinowski J."/>
            <person name="Takeyama H."/>
            <person name="Piel J."/>
        </authorList>
    </citation>
    <scope>NUCLEOTIDE SEQUENCE [LARGE SCALE GENOMIC DNA]</scope>
    <source>
        <strain evidence="3">TSY1</strain>
    </source>
</reference>
<keyword evidence="1" id="KW-1133">Transmembrane helix</keyword>
<dbReference type="EMBL" id="AZHW01000220">
    <property type="protein sequence ID" value="ETX01565.1"/>
    <property type="molecule type" value="Genomic_DNA"/>
</dbReference>
<feature type="transmembrane region" description="Helical" evidence="1">
    <location>
        <begin position="27"/>
        <end position="45"/>
    </location>
</feature>
<sequence>MFYLAVLAWVAGLVIDVTHTERAMGHLLSYVFPVIALLWLGWRLITGGPSAADVAAMVCLYAAAILVFWRVAATARSADVETDSRYALLPSILVMVAAMASGFVAVIGASASLAQLALALGFAAGGYLFWNYIAYLRRGQTFTFGATGAFGAAGIWLVLIDVMALFATRVSRWALLLAVLVFAADLVVRRVALEGHWARWLNPVLYGVLVALPAVAAIVIATVTADPGSEY</sequence>
<feature type="transmembrane region" description="Helical" evidence="1">
    <location>
        <begin position="85"/>
        <end position="107"/>
    </location>
</feature>
<feature type="transmembrane region" description="Helical" evidence="1">
    <location>
        <begin position="51"/>
        <end position="73"/>
    </location>
</feature>
<comment type="caution">
    <text evidence="2">The sequence shown here is derived from an EMBL/GenBank/DDBJ whole genome shotgun (WGS) entry which is preliminary data.</text>
</comment>
<feature type="transmembrane region" description="Helical" evidence="1">
    <location>
        <begin position="173"/>
        <end position="192"/>
    </location>
</feature>
<accession>W4LUL1</accession>
<dbReference type="Proteomes" id="UP000019141">
    <property type="component" value="Unassembled WGS sequence"/>
</dbReference>
<feature type="transmembrane region" description="Helical" evidence="1">
    <location>
        <begin position="113"/>
        <end position="130"/>
    </location>
</feature>
<feature type="transmembrane region" description="Helical" evidence="1">
    <location>
        <begin position="204"/>
        <end position="225"/>
    </location>
</feature>
<proteinExistence type="predicted"/>
<evidence type="ECO:0000313" key="2">
    <source>
        <dbReference type="EMBL" id="ETX01565.1"/>
    </source>
</evidence>
<dbReference type="HOGENOM" id="CLU_1197996_0_0_7"/>
<dbReference type="AlphaFoldDB" id="W4LUL1"/>